<gene>
    <name evidence="2" type="ORF">EDC28_102100</name>
</gene>
<sequence>MAVTRAPRLINASWGQRAPSFLGGALQTAAGVAGGVVIGDMLMNMFSHHNPTEIVDIIDERPASDPSAANNLGGNDAATDPGNSGFDNSSDGFQNQDNGVGQDNGFGNDDYGNDDFGGFDDDSFF</sequence>
<protein>
    <submittedName>
        <fullName evidence="2">Uncharacterized protein DUF2076</fullName>
    </submittedName>
</protein>
<dbReference type="EMBL" id="RJUL01000002">
    <property type="protein sequence ID" value="ROQ29732.1"/>
    <property type="molecule type" value="Genomic_DNA"/>
</dbReference>
<feature type="region of interest" description="Disordered" evidence="1">
    <location>
        <begin position="59"/>
        <end position="125"/>
    </location>
</feature>
<dbReference type="Pfam" id="PF09849">
    <property type="entry name" value="DUF2076"/>
    <property type="match status" value="1"/>
</dbReference>
<dbReference type="AlphaFoldDB" id="A0A3N1PE47"/>
<proteinExistence type="predicted"/>
<dbReference type="RefSeq" id="WP_123420660.1">
    <property type="nucleotide sequence ID" value="NZ_RJUL01000002.1"/>
</dbReference>
<evidence type="ECO:0000256" key="1">
    <source>
        <dbReference type="SAM" id="MobiDB-lite"/>
    </source>
</evidence>
<comment type="caution">
    <text evidence="2">The sequence shown here is derived from an EMBL/GenBank/DDBJ whole genome shotgun (WGS) entry which is preliminary data.</text>
</comment>
<feature type="compositionally biased region" description="Polar residues" evidence="1">
    <location>
        <begin position="81"/>
        <end position="101"/>
    </location>
</feature>
<name>A0A3N1PE47_9GAMM</name>
<evidence type="ECO:0000313" key="2">
    <source>
        <dbReference type="EMBL" id="ROQ29732.1"/>
    </source>
</evidence>
<keyword evidence="3" id="KW-1185">Reference proteome</keyword>
<reference evidence="2 3" key="1">
    <citation type="submission" date="2018-11" db="EMBL/GenBank/DDBJ databases">
        <title>Genomic Encyclopedia of Type Strains, Phase IV (KMG-IV): sequencing the most valuable type-strain genomes for metagenomic binning, comparative biology and taxonomic classification.</title>
        <authorList>
            <person name="Goeker M."/>
        </authorList>
    </citation>
    <scope>NUCLEOTIDE SEQUENCE [LARGE SCALE GENOMIC DNA]</scope>
    <source>
        <strain evidence="2 3">DSM 21945</strain>
    </source>
</reference>
<evidence type="ECO:0000313" key="3">
    <source>
        <dbReference type="Proteomes" id="UP000268033"/>
    </source>
</evidence>
<dbReference type="Proteomes" id="UP000268033">
    <property type="component" value="Unassembled WGS sequence"/>
</dbReference>
<accession>A0A3N1PE47</accession>
<feature type="compositionally biased region" description="Acidic residues" evidence="1">
    <location>
        <begin position="111"/>
        <end position="125"/>
    </location>
</feature>
<organism evidence="2 3">
    <name type="scientific">Gallaecimonas pentaromativorans</name>
    <dbReference type="NCBI Taxonomy" id="584787"/>
    <lineage>
        <taxon>Bacteria</taxon>
        <taxon>Pseudomonadati</taxon>
        <taxon>Pseudomonadota</taxon>
        <taxon>Gammaproteobacteria</taxon>
        <taxon>Enterobacterales</taxon>
        <taxon>Gallaecimonadaceae</taxon>
        <taxon>Gallaecimonas</taxon>
    </lineage>
</organism>
<dbReference type="InterPro" id="IPR018648">
    <property type="entry name" value="DUF2076"/>
</dbReference>